<dbReference type="InterPro" id="IPR006311">
    <property type="entry name" value="TAT_signal"/>
</dbReference>
<feature type="chain" id="PRO_5011956286" evidence="1">
    <location>
        <begin position="32"/>
        <end position="325"/>
    </location>
</feature>
<gene>
    <name evidence="2" type="ORF">RGI145_22470</name>
</gene>
<accession>A0A1L7AMX1</accession>
<keyword evidence="1" id="KW-0732">Signal</keyword>
<evidence type="ECO:0000256" key="1">
    <source>
        <dbReference type="SAM" id="SignalP"/>
    </source>
</evidence>
<dbReference type="RefSeq" id="WP_075800829.1">
    <property type="nucleotide sequence ID" value="NZ_CP015585.1"/>
</dbReference>
<organism evidence="2 3">
    <name type="scientific">Roseomonas gilardii</name>
    <dbReference type="NCBI Taxonomy" id="257708"/>
    <lineage>
        <taxon>Bacteria</taxon>
        <taxon>Pseudomonadati</taxon>
        <taxon>Pseudomonadota</taxon>
        <taxon>Alphaproteobacteria</taxon>
        <taxon>Acetobacterales</taxon>
        <taxon>Roseomonadaceae</taxon>
        <taxon>Roseomonas</taxon>
    </lineage>
</organism>
<dbReference type="Pfam" id="PF16932">
    <property type="entry name" value="T4SS_TraI"/>
    <property type="match status" value="1"/>
</dbReference>
<protein>
    <submittedName>
        <fullName evidence="2">Conjugal transfer protein TraI</fullName>
    </submittedName>
</protein>
<dbReference type="Proteomes" id="UP000185494">
    <property type="component" value="Chromosome 1"/>
</dbReference>
<sequence length="325" mass="34857">MSERRPATSRGVLLAATALVALALSPACAPAARAEGSVRFLSSPPMPGEAQYDAAAQALASQLNQPITGAGTLPVVEGSDAPPSLEALQATRPGDLPGDGLETGRAEVLRQAAMTYGAQGGLAARSFAINEMLRRYEAQLSGTYDFRPLVLPVGGGQTLMRPPIVSEAQLAFALGENGQVARETSCIFEITREAQLTSAPPDWRSYLVRSWGSPARPADAALPRTRQEVTYWNRGVAEGWAQGEKQAVTIFLSDLGRLQRDIVGMARYRVLLRAGLVEEPRVAFETRNSEGGRARLNIGDRVVRITDQPGLQANRRRWQPGAGCR</sequence>
<dbReference type="InterPro" id="IPR031618">
    <property type="entry name" value="T4SS_TraI"/>
</dbReference>
<feature type="signal peptide" evidence="1">
    <location>
        <begin position="1"/>
        <end position="31"/>
    </location>
</feature>
<geneLocation type="plasmid" evidence="2 3">
    <name>1</name>
</geneLocation>
<proteinExistence type="predicted"/>
<evidence type="ECO:0000313" key="3">
    <source>
        <dbReference type="Proteomes" id="UP000185494"/>
    </source>
</evidence>
<evidence type="ECO:0000313" key="2">
    <source>
        <dbReference type="EMBL" id="APT60123.1"/>
    </source>
</evidence>
<dbReference type="KEGG" id="rgi:RGI145_22470"/>
<dbReference type="EMBL" id="CP015585">
    <property type="protein sequence ID" value="APT60123.1"/>
    <property type="molecule type" value="Genomic_DNA"/>
</dbReference>
<keyword evidence="2" id="KW-0614">Plasmid</keyword>
<dbReference type="AlphaFoldDB" id="A0A1L7AMX1"/>
<reference evidence="2 3" key="1">
    <citation type="submission" date="2016-05" db="EMBL/GenBank/DDBJ databases">
        <title>Complete Genome and Methylome Analysis of Psychrotrophic Bacterial Isolates from Antarctic Lake Untersee.</title>
        <authorList>
            <person name="Fomenkov A."/>
            <person name="Akimov V.N."/>
            <person name="Vasilyeva L.V."/>
            <person name="Andersen D."/>
            <person name="Vincze T."/>
            <person name="Roberts R.J."/>
        </authorList>
    </citation>
    <scope>NUCLEOTIDE SEQUENCE [LARGE SCALE GENOMIC DNA]</scope>
    <source>
        <strain evidence="2 3">U14-5</strain>
        <plasmid evidence="3">Plasmid 1</plasmid>
    </source>
</reference>
<name>A0A1L7AMX1_9PROT</name>
<dbReference type="PROSITE" id="PS51318">
    <property type="entry name" value="TAT"/>
    <property type="match status" value="1"/>
</dbReference>